<protein>
    <recommendedName>
        <fullName evidence="4">General stress protein 17M-like domain-containing protein</fullName>
    </recommendedName>
</protein>
<organism evidence="2 3">
    <name type="scientific">Ktedonobacter robiniae</name>
    <dbReference type="NCBI Taxonomy" id="2778365"/>
    <lineage>
        <taxon>Bacteria</taxon>
        <taxon>Bacillati</taxon>
        <taxon>Chloroflexota</taxon>
        <taxon>Ktedonobacteria</taxon>
        <taxon>Ktedonobacterales</taxon>
        <taxon>Ktedonobacteraceae</taxon>
        <taxon>Ktedonobacter</taxon>
    </lineage>
</organism>
<dbReference type="Proteomes" id="UP000654345">
    <property type="component" value="Unassembled WGS sequence"/>
</dbReference>
<evidence type="ECO:0000256" key="1">
    <source>
        <dbReference type="SAM" id="MobiDB-lite"/>
    </source>
</evidence>
<gene>
    <name evidence="2" type="ORF">KSB_20050</name>
</gene>
<keyword evidence="3" id="KW-1185">Reference proteome</keyword>
<evidence type="ECO:0000313" key="2">
    <source>
        <dbReference type="EMBL" id="GHO53530.1"/>
    </source>
</evidence>
<sequence length="123" mass="13680">MSTYQNPNPQQTPIVAGVFQSENQAKVAVDELRKHNFAHDQIGVAIPEKSQVDSLSQDFMKLGVPQQKASYYESEFNSGHIVVSVRPDGREGEAENILRDSGGYDQGEKKMGEEPPMENEGER</sequence>
<accession>A0ABQ3UMC6</accession>
<proteinExistence type="predicted"/>
<evidence type="ECO:0008006" key="4">
    <source>
        <dbReference type="Google" id="ProtNLM"/>
    </source>
</evidence>
<feature type="compositionally biased region" description="Basic and acidic residues" evidence="1">
    <location>
        <begin position="89"/>
        <end position="98"/>
    </location>
</feature>
<comment type="caution">
    <text evidence="2">The sequence shown here is derived from an EMBL/GenBank/DDBJ whole genome shotgun (WGS) entry which is preliminary data.</text>
</comment>
<dbReference type="EMBL" id="BNJG01000001">
    <property type="protein sequence ID" value="GHO53530.1"/>
    <property type="molecule type" value="Genomic_DNA"/>
</dbReference>
<evidence type="ECO:0000313" key="3">
    <source>
        <dbReference type="Proteomes" id="UP000654345"/>
    </source>
</evidence>
<dbReference type="RefSeq" id="WP_201370350.1">
    <property type="nucleotide sequence ID" value="NZ_BNJG01000001.1"/>
</dbReference>
<name>A0ABQ3UMC6_9CHLR</name>
<feature type="region of interest" description="Disordered" evidence="1">
    <location>
        <begin position="89"/>
        <end position="123"/>
    </location>
</feature>
<reference evidence="2 3" key="1">
    <citation type="journal article" date="2021" name="Int. J. Syst. Evol. Microbiol.">
        <title>Reticulibacter mediterranei gen. nov., sp. nov., within the new family Reticulibacteraceae fam. nov., and Ktedonospora formicarum gen. nov., sp. nov., Ktedonobacter robiniae sp. nov., Dictyobacter formicarum sp. nov. and Dictyobacter arantiisoli sp. nov., belonging to the class Ktedonobacteria.</title>
        <authorList>
            <person name="Yabe S."/>
            <person name="Zheng Y."/>
            <person name="Wang C.M."/>
            <person name="Sakai Y."/>
            <person name="Abe K."/>
            <person name="Yokota A."/>
            <person name="Donadio S."/>
            <person name="Cavaletti L."/>
            <person name="Monciardini P."/>
        </authorList>
    </citation>
    <scope>NUCLEOTIDE SEQUENCE [LARGE SCALE GENOMIC DNA]</scope>
    <source>
        <strain evidence="2 3">SOSP1-30</strain>
    </source>
</reference>